<comment type="caution">
    <text evidence="1">The sequence shown here is derived from an EMBL/GenBank/DDBJ whole genome shotgun (WGS) entry which is preliminary data.</text>
</comment>
<dbReference type="EMBL" id="JARQWQ010000148">
    <property type="protein sequence ID" value="KAK2548371.1"/>
    <property type="molecule type" value="Genomic_DNA"/>
</dbReference>
<gene>
    <name evidence="1" type="ORF">P5673_031438</name>
</gene>
<sequence length="511" mass="59170">MVNFSFWDRLVGDNIDHEILVRVQTKVHINRSIHWTHQFAVLDRVQEPGLEDTKSRKTVKDLQFRKLLPDSIVQRNLMSRWAVLVSRIVTKYLKPFNFLRKRVVWHIPHPYSKEMAQRSTVCCLGMEFLNPNVAGGMAQPLQHNQEKYVPVIVKEDSTSTVLACIPLHGDQLFEERARNVKWTFRDGLDPVEKIDGIDTEFADWHAKYTLYKMEYKMFVDHSSAGELDKPNVILPDTTVSPTCQGKWLFEVCEDYVKKFVFNADEMTSLVEQTAELQQADGDAGHKDVRPHMLIILVESGMKFQPMVCHHTMEQMSGIHLDTTIAEHEERVHEENIEDGETTNTNANSTAEDYMYNYHTAKLTFEKQAHSVKWNRFYNGSGRQAANIPLDLKKEQQNRVLKSMWRALGPNLDEANANRVAGTLEAVESIFESIDQDCTYDTSSLRTSTEEYEAVTQIAKDLLDQHAFQLTRGLEGHPSFPKFERSLLHCLDYRDLHKWIKDHVELWGTIYE</sequence>
<dbReference type="AlphaFoldDB" id="A0AAD9USJ2"/>
<name>A0AAD9USJ2_ACRCE</name>
<accession>A0AAD9USJ2</accession>
<evidence type="ECO:0000313" key="1">
    <source>
        <dbReference type="EMBL" id="KAK2548371.1"/>
    </source>
</evidence>
<reference evidence="1" key="2">
    <citation type="journal article" date="2023" name="Science">
        <title>Genomic signatures of disease resistance in endangered staghorn corals.</title>
        <authorList>
            <person name="Vollmer S.V."/>
            <person name="Selwyn J.D."/>
            <person name="Despard B.A."/>
            <person name="Roesel C.L."/>
        </authorList>
    </citation>
    <scope>NUCLEOTIDE SEQUENCE</scope>
    <source>
        <strain evidence="1">K2</strain>
    </source>
</reference>
<reference evidence="1" key="1">
    <citation type="journal article" date="2023" name="G3 (Bethesda)">
        <title>Whole genome assembly and annotation of the endangered Caribbean coral Acropora cervicornis.</title>
        <authorList>
            <person name="Selwyn J.D."/>
            <person name="Vollmer S.V."/>
        </authorList>
    </citation>
    <scope>NUCLEOTIDE SEQUENCE</scope>
    <source>
        <strain evidence="1">K2</strain>
    </source>
</reference>
<dbReference type="Proteomes" id="UP001249851">
    <property type="component" value="Unassembled WGS sequence"/>
</dbReference>
<evidence type="ECO:0000313" key="2">
    <source>
        <dbReference type="Proteomes" id="UP001249851"/>
    </source>
</evidence>
<proteinExistence type="predicted"/>
<organism evidence="1 2">
    <name type="scientific">Acropora cervicornis</name>
    <name type="common">Staghorn coral</name>
    <dbReference type="NCBI Taxonomy" id="6130"/>
    <lineage>
        <taxon>Eukaryota</taxon>
        <taxon>Metazoa</taxon>
        <taxon>Cnidaria</taxon>
        <taxon>Anthozoa</taxon>
        <taxon>Hexacorallia</taxon>
        <taxon>Scleractinia</taxon>
        <taxon>Astrocoeniina</taxon>
        <taxon>Acroporidae</taxon>
        <taxon>Acropora</taxon>
    </lineage>
</organism>
<protein>
    <submittedName>
        <fullName evidence="1">Uncharacterized protein</fullName>
    </submittedName>
</protein>
<keyword evidence="2" id="KW-1185">Reference proteome</keyword>